<reference evidence="2 3" key="1">
    <citation type="submission" date="2022-10" db="EMBL/GenBank/DDBJ databases">
        <title>Draft genome sequence of Streptomyces sp. YSPA8.</title>
        <authorList>
            <person name="Moriuchi R."/>
            <person name="Dohra H."/>
            <person name="Yamamura H."/>
            <person name="Kodani S."/>
        </authorList>
    </citation>
    <scope>NUCLEOTIDE SEQUENCE [LARGE SCALE GENOMIC DNA]</scope>
    <source>
        <strain evidence="2 3">YSPA8</strain>
    </source>
</reference>
<evidence type="ECO:0000313" key="2">
    <source>
        <dbReference type="EMBL" id="GLF95104.1"/>
    </source>
</evidence>
<dbReference type="RefSeq" id="WP_323447175.1">
    <property type="nucleotide sequence ID" value="NZ_BSBI01000004.1"/>
</dbReference>
<evidence type="ECO:0008006" key="4">
    <source>
        <dbReference type="Google" id="ProtNLM"/>
    </source>
</evidence>
<keyword evidence="1" id="KW-0472">Membrane</keyword>
<evidence type="ECO:0000313" key="3">
    <source>
        <dbReference type="Proteomes" id="UP001291653"/>
    </source>
</evidence>
<evidence type="ECO:0000256" key="1">
    <source>
        <dbReference type="SAM" id="Phobius"/>
    </source>
</evidence>
<feature type="transmembrane region" description="Helical" evidence="1">
    <location>
        <begin position="14"/>
        <end position="35"/>
    </location>
</feature>
<accession>A0ABQ5NXM0</accession>
<keyword evidence="1" id="KW-1133">Transmembrane helix</keyword>
<name>A0ABQ5NXM0_9ACTN</name>
<gene>
    <name evidence="2" type="ORF">SYYSPA8_12425</name>
</gene>
<feature type="transmembrane region" description="Helical" evidence="1">
    <location>
        <begin position="184"/>
        <end position="204"/>
    </location>
</feature>
<keyword evidence="3" id="KW-1185">Reference proteome</keyword>
<keyword evidence="1" id="KW-0812">Transmembrane</keyword>
<proteinExistence type="predicted"/>
<protein>
    <recommendedName>
        <fullName evidence="4">TIGR04222 domain-containing membrane protein</fullName>
    </recommendedName>
</protein>
<comment type="caution">
    <text evidence="2">The sequence shown here is derived from an EMBL/GenBank/DDBJ whole genome shotgun (WGS) entry which is preliminary data.</text>
</comment>
<dbReference type="EMBL" id="BSBI01000004">
    <property type="protein sequence ID" value="GLF95104.1"/>
    <property type="molecule type" value="Genomic_DNA"/>
</dbReference>
<sequence>MKGFLTGSLTELPAFWAFAVVWTGAFTAFMAYSLVRLRFLLRRDRRTIARFFEAGAARPVLAMYHLEGERAAAQAGILLLSPGHRPTRGRPGTERTAQPASHPLLAALHTAVQDAGGNGSIEEVRASPRYPAFSARLRQAARRDLPGRRTRDAPGVREARAAVAGLFAVLGYGIGFHVRQPDAGGFWFLIALAVHVPAAVWLAIADTRAGGRDQWPEFEALCERCVAEARVRVQEPGRAARTDTAPAGGRADGGVGASGSCGGGCGGCGGGI</sequence>
<organism evidence="2 3">
    <name type="scientific">Streptomyces yaizuensis</name>
    <dbReference type="NCBI Taxonomy" id="2989713"/>
    <lineage>
        <taxon>Bacteria</taxon>
        <taxon>Bacillati</taxon>
        <taxon>Actinomycetota</taxon>
        <taxon>Actinomycetes</taxon>
        <taxon>Kitasatosporales</taxon>
        <taxon>Streptomycetaceae</taxon>
        <taxon>Streptomyces</taxon>
    </lineage>
</organism>
<feature type="transmembrane region" description="Helical" evidence="1">
    <location>
        <begin position="159"/>
        <end position="178"/>
    </location>
</feature>
<dbReference type="Proteomes" id="UP001291653">
    <property type="component" value="Unassembled WGS sequence"/>
</dbReference>